<comment type="caution">
    <text evidence="2">The sequence shown here is derived from an EMBL/GenBank/DDBJ whole genome shotgun (WGS) entry which is preliminary data.</text>
</comment>
<protein>
    <submittedName>
        <fullName evidence="2">Uncharacterized protein</fullName>
    </submittedName>
</protein>
<keyword evidence="1" id="KW-0472">Membrane</keyword>
<dbReference type="Proteomes" id="UP001595973">
    <property type="component" value="Unassembled WGS sequence"/>
</dbReference>
<evidence type="ECO:0000256" key="1">
    <source>
        <dbReference type="SAM" id="Phobius"/>
    </source>
</evidence>
<feature type="transmembrane region" description="Helical" evidence="1">
    <location>
        <begin position="6"/>
        <end position="25"/>
    </location>
</feature>
<keyword evidence="1" id="KW-1133">Transmembrane helix</keyword>
<accession>A0ABV9KAT9</accession>
<keyword evidence="1" id="KW-0812">Transmembrane</keyword>
<proteinExistence type="predicted"/>
<feature type="transmembrane region" description="Helical" evidence="1">
    <location>
        <begin position="46"/>
        <end position="71"/>
    </location>
</feature>
<evidence type="ECO:0000313" key="2">
    <source>
        <dbReference type="EMBL" id="MFC4666998.1"/>
    </source>
</evidence>
<sequence>MYEMMIWAGAALSLMGLAGIVWCILRVSKARKAGLGDEELRAAVAAVLPVNLAALFLSMFGLMLVVVGVILG</sequence>
<gene>
    <name evidence="2" type="ORF">ACFO5X_00405</name>
</gene>
<organism evidence="2 3">
    <name type="scientific">Seohaeicola nanhaiensis</name>
    <dbReference type="NCBI Taxonomy" id="1387282"/>
    <lineage>
        <taxon>Bacteria</taxon>
        <taxon>Pseudomonadati</taxon>
        <taxon>Pseudomonadota</taxon>
        <taxon>Alphaproteobacteria</taxon>
        <taxon>Rhodobacterales</taxon>
        <taxon>Roseobacteraceae</taxon>
        <taxon>Seohaeicola</taxon>
    </lineage>
</organism>
<reference evidence="3" key="1">
    <citation type="journal article" date="2019" name="Int. J. Syst. Evol. Microbiol.">
        <title>The Global Catalogue of Microorganisms (GCM) 10K type strain sequencing project: providing services to taxonomists for standard genome sequencing and annotation.</title>
        <authorList>
            <consortium name="The Broad Institute Genomics Platform"/>
            <consortium name="The Broad Institute Genome Sequencing Center for Infectious Disease"/>
            <person name="Wu L."/>
            <person name="Ma J."/>
        </authorList>
    </citation>
    <scope>NUCLEOTIDE SEQUENCE [LARGE SCALE GENOMIC DNA]</scope>
    <source>
        <strain evidence="3">CGMCC 4.7283</strain>
    </source>
</reference>
<keyword evidence="3" id="KW-1185">Reference proteome</keyword>
<evidence type="ECO:0000313" key="3">
    <source>
        <dbReference type="Proteomes" id="UP001595973"/>
    </source>
</evidence>
<dbReference type="EMBL" id="JBHSGI010000002">
    <property type="protein sequence ID" value="MFC4666998.1"/>
    <property type="molecule type" value="Genomic_DNA"/>
</dbReference>
<dbReference type="RefSeq" id="WP_380714844.1">
    <property type="nucleotide sequence ID" value="NZ_JBHSGI010000002.1"/>
</dbReference>
<name>A0ABV9KAT9_9RHOB</name>